<feature type="chain" id="PRO_5015673128" evidence="4">
    <location>
        <begin position="23"/>
        <end position="1041"/>
    </location>
</feature>
<name>A0A2T6BVF2_9FLAO</name>
<dbReference type="SMART" id="SM00028">
    <property type="entry name" value="TPR"/>
    <property type="match status" value="9"/>
</dbReference>
<feature type="repeat" description="TPR" evidence="1">
    <location>
        <begin position="402"/>
        <end position="435"/>
    </location>
</feature>
<comment type="caution">
    <text evidence="6">The sequence shown here is derived from an EMBL/GenBank/DDBJ whole genome shotgun (WGS) entry which is preliminary data.</text>
</comment>
<feature type="repeat" description="TPR" evidence="1">
    <location>
        <begin position="237"/>
        <end position="270"/>
    </location>
</feature>
<keyword evidence="7" id="KW-1185">Reference proteome</keyword>
<dbReference type="RefSeq" id="WP_108115681.1">
    <property type="nucleotide sequence ID" value="NZ_QBKT01000007.1"/>
</dbReference>
<dbReference type="Pfam" id="PF13424">
    <property type="entry name" value="TPR_12"/>
    <property type="match status" value="2"/>
</dbReference>
<keyword evidence="4" id="KW-0732">Signal</keyword>
<evidence type="ECO:0000313" key="7">
    <source>
        <dbReference type="Proteomes" id="UP000244090"/>
    </source>
</evidence>
<gene>
    <name evidence="6" type="ORF">C8N46_10766</name>
</gene>
<evidence type="ECO:0000259" key="5">
    <source>
        <dbReference type="Pfam" id="PF12770"/>
    </source>
</evidence>
<evidence type="ECO:0000256" key="2">
    <source>
        <dbReference type="SAM" id="Coils"/>
    </source>
</evidence>
<keyword evidence="3" id="KW-0812">Transmembrane</keyword>
<protein>
    <submittedName>
        <fullName evidence="6">CHAT domain-containing protein</fullName>
    </submittedName>
</protein>
<dbReference type="Pfam" id="PF12770">
    <property type="entry name" value="CHAT"/>
    <property type="match status" value="1"/>
</dbReference>
<feature type="coiled-coil region" evidence="2">
    <location>
        <begin position="642"/>
        <end position="702"/>
    </location>
</feature>
<keyword evidence="3" id="KW-1133">Transmembrane helix</keyword>
<dbReference type="EMBL" id="QBKT01000007">
    <property type="protein sequence ID" value="PTX60060.1"/>
    <property type="molecule type" value="Genomic_DNA"/>
</dbReference>
<dbReference type="InterPro" id="IPR019734">
    <property type="entry name" value="TPR_rpt"/>
</dbReference>
<organism evidence="6 7">
    <name type="scientific">Kordia periserrulae</name>
    <dbReference type="NCBI Taxonomy" id="701523"/>
    <lineage>
        <taxon>Bacteria</taxon>
        <taxon>Pseudomonadati</taxon>
        <taxon>Bacteroidota</taxon>
        <taxon>Flavobacteriia</taxon>
        <taxon>Flavobacteriales</taxon>
        <taxon>Flavobacteriaceae</taxon>
        <taxon>Kordia</taxon>
    </lineage>
</organism>
<feature type="domain" description="CHAT" evidence="5">
    <location>
        <begin position="710"/>
        <end position="998"/>
    </location>
</feature>
<evidence type="ECO:0000256" key="4">
    <source>
        <dbReference type="SAM" id="SignalP"/>
    </source>
</evidence>
<evidence type="ECO:0000313" key="6">
    <source>
        <dbReference type="EMBL" id="PTX60060.1"/>
    </source>
</evidence>
<dbReference type="AlphaFoldDB" id="A0A2T6BVF2"/>
<dbReference type="Gene3D" id="1.25.40.10">
    <property type="entry name" value="Tetratricopeptide repeat domain"/>
    <property type="match status" value="3"/>
</dbReference>
<feature type="repeat" description="TPR" evidence="1">
    <location>
        <begin position="29"/>
        <end position="62"/>
    </location>
</feature>
<dbReference type="InterPro" id="IPR024983">
    <property type="entry name" value="CHAT_dom"/>
</dbReference>
<keyword evidence="1" id="KW-0802">TPR repeat</keyword>
<accession>A0A2T6BVF2</accession>
<dbReference type="OrthoDB" id="9771112at2"/>
<sequence length="1041" mass="119784">MRKIIFLACTFLLFGTNTFLQAQEKQATASDYINDGNHLLFYGKYLDATQLFQKALKISEETQDFLHIAASYNALAKASFSQSQLMQSYSYAQQALVHSEKAKEVGKREKATALENLTTIESIIGKTKDALKNALEALEIRQTYFKDEKLALVNSYLNYAIALHTNRKLPEAMENLDIAISITAENSPQLTILHADIMELKGQIKYDLGKNGEALSYFEKTLQLAQQVYEKDHPYFGKVYNEMGLIYSIREEFGESLEYYKKALSLSIQNYGIDNHDEQVRIHFNIGTAYFNQNLIEKALFHTKKTLELGTHFYGASHPKMYYPYSQLGNIYGDERGIPYLEKALAICLNAPKVNYVIVSYLYEYLGHINYRIENLQQALHYYQKSLEIRERIYGTQNASTIKTYNHIAKIYTELQNFEKALAYNQKAIQANQLTQITDTNRFSSKSYVDTDMPLENTKTKADILLHLYENTKEKKYLEESIQYYTDAISFIKLTRASKRNYADKIKFSETIKALYAKNIYTSLAHYELYKDDSSLRTAFTASEQSKAHVLRSLLKNTEQKRQMHLQEDILNLEQSINDELAVLQSKILVESTKKEADSILLYTLEGAFFDLSKRKDSLEKSIEHTLPKYYKLKYEDRVITLQNLQEKLNDKTTLLEFFKNHNMLYVFIVTKNTFRVEKLEIEDLDNQIKEFNNAIVEKDTKKFTERSVHLYEQLFAPIRNYFVGDELLIIPDESLWHLQFDLLLTQDSNTDTDAYLLHDYAISYANSASLLFENTESKNVESIQNDCIAFSFTSKDSIHAVSSAISLSDLRNSQIDLPGTRKEIAEISKILEGSYFYGTKANEANFKEQAAKYKIIHLALHGDIDNQNSNNLKIYFSKGSDEEDDALFVHELYNLHIPASLVVLSACNTGSGKVNKAEGIQSLGNAFQYAGAKSLLLSRWEISDKTTPEFMRYFYKHIKAGLPKHKALQQAKIDFLTHTDSFTNAPFYWGSFYVLGDTQPIVLSSFNYTYWIIGIVLGVLLLLAVIYRKRKASSEYDLRP</sequence>
<dbReference type="SUPFAM" id="SSF48452">
    <property type="entry name" value="TPR-like"/>
    <property type="match status" value="3"/>
</dbReference>
<evidence type="ECO:0000256" key="3">
    <source>
        <dbReference type="SAM" id="Phobius"/>
    </source>
</evidence>
<proteinExistence type="predicted"/>
<dbReference type="PANTHER" id="PTHR10098">
    <property type="entry name" value="RAPSYN-RELATED"/>
    <property type="match status" value="1"/>
</dbReference>
<dbReference type="InterPro" id="IPR011990">
    <property type="entry name" value="TPR-like_helical_dom_sf"/>
</dbReference>
<reference evidence="6 7" key="1">
    <citation type="submission" date="2018-04" db="EMBL/GenBank/DDBJ databases">
        <title>Genomic Encyclopedia of Archaeal and Bacterial Type Strains, Phase II (KMG-II): from individual species to whole genera.</title>
        <authorList>
            <person name="Goeker M."/>
        </authorList>
    </citation>
    <scope>NUCLEOTIDE SEQUENCE [LARGE SCALE GENOMIC DNA]</scope>
    <source>
        <strain evidence="6 7">DSM 25731</strain>
    </source>
</reference>
<keyword evidence="3" id="KW-0472">Membrane</keyword>
<dbReference type="PANTHER" id="PTHR10098:SF108">
    <property type="entry name" value="TETRATRICOPEPTIDE REPEAT PROTEIN 28"/>
    <property type="match status" value="1"/>
</dbReference>
<evidence type="ECO:0000256" key="1">
    <source>
        <dbReference type="PROSITE-ProRule" id="PRU00339"/>
    </source>
</evidence>
<keyword evidence="2" id="KW-0175">Coiled coil</keyword>
<feature type="repeat" description="TPR" evidence="1">
    <location>
        <begin position="360"/>
        <end position="393"/>
    </location>
</feature>
<feature type="signal peptide" evidence="4">
    <location>
        <begin position="1"/>
        <end position="22"/>
    </location>
</feature>
<dbReference type="PROSITE" id="PS50005">
    <property type="entry name" value="TPR"/>
    <property type="match status" value="4"/>
</dbReference>
<dbReference type="Proteomes" id="UP000244090">
    <property type="component" value="Unassembled WGS sequence"/>
</dbReference>
<feature type="transmembrane region" description="Helical" evidence="3">
    <location>
        <begin position="1009"/>
        <end position="1028"/>
    </location>
</feature>